<evidence type="ECO:0000256" key="2">
    <source>
        <dbReference type="ARBA" id="ARBA00007528"/>
    </source>
</evidence>
<feature type="chain" id="PRO_5044048341" description="1,3-beta-glucanosyltransferase" evidence="5">
    <location>
        <begin position="23"/>
        <end position="472"/>
    </location>
</feature>
<dbReference type="Proteomes" id="UP001163105">
    <property type="component" value="Unassembled WGS sequence"/>
</dbReference>
<dbReference type="GO" id="GO:0042124">
    <property type="term" value="F:1,3-beta-glucanosyltransferase activity"/>
    <property type="evidence" value="ECO:0007669"/>
    <property type="project" value="TreeGrafter"/>
</dbReference>
<dbReference type="GO" id="GO:0031505">
    <property type="term" value="P:fungal-type cell wall organization"/>
    <property type="evidence" value="ECO:0007669"/>
    <property type="project" value="TreeGrafter"/>
</dbReference>
<dbReference type="EC" id="2.4.1.-" evidence="5"/>
<protein>
    <recommendedName>
        <fullName evidence="5">1,3-beta-glucanosyltransferase</fullName>
        <ecNumber evidence="5">2.4.1.-</ecNumber>
    </recommendedName>
</protein>
<evidence type="ECO:0000256" key="1">
    <source>
        <dbReference type="ARBA" id="ARBA00004609"/>
    </source>
</evidence>
<name>A0AB34FKF9_9HYPO</name>
<sequence>MSRSRAVCLCLCPDAMLQTTLAVLSGLAASVAALDPVEVYGNKFFNKDGSQFFIKGVAYQLVPDDPLIDTNQCKLDAGLMKDLGANAIRVYHVDASKDHDGCMKAFDDAGVYVMLDMDTFNTYIEPTMLYWNSSQFEKFSDVMDTFQKYDNLLGLFVGNENIAKRQDSPVAPFIKAAARDMKAYRDRKGYRKIPVGYSAADIQELRPMLQNYLTCGGNSSEIVDFFALNSYSWCDPSTYQQSTYDKLQEYAKNFPVPIFFSETGCNVPGPRKFDDMDAIFGKLMINDWSGAMVYEWIQEENNYGLIQYGPPTKKQNKRADDAVVGGFTRKGTPTPKNPDFNNLKTKWASLHPTGVSKADHDTKSISTRDCPTSTSGGWWQVNGNVKLPTLGETKTGAFESSPSATADPSATATSGSKAGDKTGSTGSGSQSSSGPKATGGSGSNDKQNSADRPLALFGASFAALVLSLAILL</sequence>
<dbReference type="InterPro" id="IPR017853">
    <property type="entry name" value="GH"/>
</dbReference>
<dbReference type="GO" id="GO:0098552">
    <property type="term" value="C:side of membrane"/>
    <property type="evidence" value="ECO:0007669"/>
    <property type="project" value="UniProtKB-KW"/>
</dbReference>
<reference evidence="7" key="1">
    <citation type="submission" date="2023-01" db="EMBL/GenBank/DDBJ databases">
        <title>The growth and conidiation of Purpureocillium lavendulum are regulated by nitrogen source and histone H3K14 acetylation.</title>
        <authorList>
            <person name="Tang P."/>
            <person name="Han J."/>
            <person name="Zhang C."/>
            <person name="Tang P."/>
            <person name="Qi F."/>
            <person name="Zhang K."/>
            <person name="Liang L."/>
        </authorList>
    </citation>
    <scope>NUCLEOTIDE SEQUENCE</scope>
    <source>
        <strain evidence="7">YMF1.00683</strain>
    </source>
</reference>
<keyword evidence="4" id="KW-0325">Glycoprotein</keyword>
<dbReference type="PANTHER" id="PTHR31468">
    <property type="entry name" value="1,3-BETA-GLUCANOSYLTRANSFERASE GAS1"/>
    <property type="match status" value="1"/>
</dbReference>
<accession>A0AB34FKF9</accession>
<organism evidence="7 8">
    <name type="scientific">Purpureocillium lavendulum</name>
    <dbReference type="NCBI Taxonomy" id="1247861"/>
    <lineage>
        <taxon>Eukaryota</taxon>
        <taxon>Fungi</taxon>
        <taxon>Dikarya</taxon>
        <taxon>Ascomycota</taxon>
        <taxon>Pezizomycotina</taxon>
        <taxon>Sordariomycetes</taxon>
        <taxon>Hypocreomycetidae</taxon>
        <taxon>Hypocreales</taxon>
        <taxon>Ophiocordycipitaceae</taxon>
        <taxon>Purpureocillium</taxon>
    </lineage>
</organism>
<feature type="signal peptide" evidence="5">
    <location>
        <begin position="1"/>
        <end position="22"/>
    </location>
</feature>
<keyword evidence="3 5" id="KW-0732">Signal</keyword>
<keyword evidence="5" id="KW-0336">GPI-anchor</keyword>
<dbReference type="InterPro" id="IPR004886">
    <property type="entry name" value="Glucanosyltransferase"/>
</dbReference>
<feature type="region of interest" description="Disordered" evidence="6">
    <location>
        <begin position="353"/>
        <end position="450"/>
    </location>
</feature>
<dbReference type="GO" id="GO:0005886">
    <property type="term" value="C:plasma membrane"/>
    <property type="evidence" value="ECO:0007669"/>
    <property type="project" value="UniProtKB-SubCell"/>
</dbReference>
<evidence type="ECO:0000313" key="8">
    <source>
        <dbReference type="Proteomes" id="UP001163105"/>
    </source>
</evidence>
<dbReference type="EMBL" id="JAQHRD010000006">
    <property type="protein sequence ID" value="KAJ6439559.1"/>
    <property type="molecule type" value="Genomic_DNA"/>
</dbReference>
<keyword evidence="5" id="KW-0472">Membrane</keyword>
<proteinExistence type="inferred from homology"/>
<comment type="similarity">
    <text evidence="2 5">Belongs to the glycosyl hydrolase 72 family.</text>
</comment>
<feature type="compositionally biased region" description="Polar residues" evidence="6">
    <location>
        <begin position="364"/>
        <end position="383"/>
    </location>
</feature>
<keyword evidence="5" id="KW-0808">Transferase</keyword>
<dbReference type="PANTHER" id="PTHR31468:SF8">
    <property type="entry name" value="1,3-BETA-GLUCANOSYLTRANSFERASE GAS2"/>
    <property type="match status" value="1"/>
</dbReference>
<keyword evidence="8" id="KW-1185">Reference proteome</keyword>
<evidence type="ECO:0000313" key="7">
    <source>
        <dbReference type="EMBL" id="KAJ6439559.1"/>
    </source>
</evidence>
<dbReference type="SUPFAM" id="SSF51445">
    <property type="entry name" value="(Trans)glycosidases"/>
    <property type="match status" value="1"/>
</dbReference>
<gene>
    <name evidence="7" type="primary">GAS1</name>
    <name evidence="7" type="ORF">O9K51_07446</name>
</gene>
<evidence type="ECO:0000256" key="3">
    <source>
        <dbReference type="ARBA" id="ARBA00022729"/>
    </source>
</evidence>
<dbReference type="Gene3D" id="3.20.20.80">
    <property type="entry name" value="Glycosidases"/>
    <property type="match status" value="1"/>
</dbReference>
<dbReference type="AlphaFoldDB" id="A0AB34FKF9"/>
<feature type="compositionally biased region" description="Low complexity" evidence="6">
    <location>
        <begin position="400"/>
        <end position="436"/>
    </location>
</feature>
<comment type="subcellular location">
    <subcellularLocation>
        <location evidence="1 5">Cell membrane</location>
        <topology evidence="1 5">Lipid-anchor</topology>
        <topology evidence="1 5">GPI-anchor</topology>
    </subcellularLocation>
</comment>
<comment type="function">
    <text evidence="5">Splits internally a 1,3-beta-glucan molecule and transfers the newly generated reducing end (the donor) to the non-reducing end of another 1,3-beta-glucan molecule (the acceptor) forming a 1,3-beta linkage, resulting in the elongation of 1,3-beta-glucan chains in the cell wall.</text>
</comment>
<evidence type="ECO:0000256" key="4">
    <source>
        <dbReference type="ARBA" id="ARBA00023180"/>
    </source>
</evidence>
<comment type="caution">
    <text evidence="7">The sequence shown here is derived from an EMBL/GenBank/DDBJ whole genome shotgun (WGS) entry which is preliminary data.</text>
</comment>
<dbReference type="Pfam" id="PF03198">
    <property type="entry name" value="Glyco_hydro_72"/>
    <property type="match status" value="1"/>
</dbReference>
<dbReference type="GO" id="GO:0071970">
    <property type="term" value="P:fungal-type cell wall (1-&gt;3)-beta-D-glucan biosynthetic process"/>
    <property type="evidence" value="ECO:0007669"/>
    <property type="project" value="TreeGrafter"/>
</dbReference>
<keyword evidence="5" id="KW-0449">Lipoprotein</keyword>
<evidence type="ECO:0000256" key="5">
    <source>
        <dbReference type="RuleBase" id="RU361209"/>
    </source>
</evidence>
<evidence type="ECO:0000256" key="6">
    <source>
        <dbReference type="SAM" id="MobiDB-lite"/>
    </source>
</evidence>